<proteinExistence type="predicted"/>
<evidence type="ECO:0000313" key="3">
    <source>
        <dbReference type="Proteomes" id="UP001596337"/>
    </source>
</evidence>
<name>A0ABW2C557_9PSEU</name>
<dbReference type="InterPro" id="IPR013216">
    <property type="entry name" value="Methyltransf_11"/>
</dbReference>
<dbReference type="GO" id="GO:0008168">
    <property type="term" value="F:methyltransferase activity"/>
    <property type="evidence" value="ECO:0007669"/>
    <property type="project" value="UniProtKB-KW"/>
</dbReference>
<dbReference type="Gene3D" id="3.40.50.150">
    <property type="entry name" value="Vaccinia Virus protein VP39"/>
    <property type="match status" value="1"/>
</dbReference>
<dbReference type="GO" id="GO:0032259">
    <property type="term" value="P:methylation"/>
    <property type="evidence" value="ECO:0007669"/>
    <property type="project" value="UniProtKB-KW"/>
</dbReference>
<protein>
    <submittedName>
        <fullName evidence="2">Methyltransferase domain-containing protein</fullName>
    </submittedName>
</protein>
<dbReference type="RefSeq" id="WP_345403789.1">
    <property type="nucleotide sequence ID" value="NZ_BAABLA010000116.1"/>
</dbReference>
<keyword evidence="2" id="KW-0808">Transferase</keyword>
<dbReference type="InterPro" id="IPR029063">
    <property type="entry name" value="SAM-dependent_MTases_sf"/>
</dbReference>
<reference evidence="3" key="1">
    <citation type="journal article" date="2019" name="Int. J. Syst. Evol. Microbiol.">
        <title>The Global Catalogue of Microorganisms (GCM) 10K type strain sequencing project: providing services to taxonomists for standard genome sequencing and annotation.</title>
        <authorList>
            <consortium name="The Broad Institute Genomics Platform"/>
            <consortium name="The Broad Institute Genome Sequencing Center for Infectious Disease"/>
            <person name="Wu L."/>
            <person name="Ma J."/>
        </authorList>
    </citation>
    <scope>NUCLEOTIDE SEQUENCE [LARGE SCALE GENOMIC DNA]</scope>
    <source>
        <strain evidence="3">KCTC 32255</strain>
    </source>
</reference>
<keyword evidence="3" id="KW-1185">Reference proteome</keyword>
<feature type="domain" description="Methyltransferase type 11" evidence="1">
    <location>
        <begin position="2"/>
        <end position="88"/>
    </location>
</feature>
<sequence length="184" mass="19543">MDVGAGTGYYLAATLEALPDVTGLALDLSAAACRRAARAHPRAAAAVWNTWEPLPLADGCASVVLNIFAPRNPAEFRRVLRADGILVVVTPTSAHLAEFREFTLDVDPAKEQRLTEGLSRHFEQADAEDVSYPLELSATEARTLIEMGPAAHHLSPGALDALPDNVTVTVSCTVGVYRPRGEAG</sequence>
<dbReference type="Proteomes" id="UP001596337">
    <property type="component" value="Unassembled WGS sequence"/>
</dbReference>
<evidence type="ECO:0000313" key="2">
    <source>
        <dbReference type="EMBL" id="MFC6869842.1"/>
    </source>
</evidence>
<evidence type="ECO:0000259" key="1">
    <source>
        <dbReference type="Pfam" id="PF08241"/>
    </source>
</evidence>
<gene>
    <name evidence="2" type="ORF">ACFQGD_22120</name>
</gene>
<dbReference type="SUPFAM" id="SSF53335">
    <property type="entry name" value="S-adenosyl-L-methionine-dependent methyltransferases"/>
    <property type="match status" value="1"/>
</dbReference>
<comment type="caution">
    <text evidence="2">The sequence shown here is derived from an EMBL/GenBank/DDBJ whole genome shotgun (WGS) entry which is preliminary data.</text>
</comment>
<organism evidence="2 3">
    <name type="scientific">Haloechinothrix salitolerans</name>
    <dbReference type="NCBI Taxonomy" id="926830"/>
    <lineage>
        <taxon>Bacteria</taxon>
        <taxon>Bacillati</taxon>
        <taxon>Actinomycetota</taxon>
        <taxon>Actinomycetes</taxon>
        <taxon>Pseudonocardiales</taxon>
        <taxon>Pseudonocardiaceae</taxon>
        <taxon>Haloechinothrix</taxon>
    </lineage>
</organism>
<accession>A0ABW2C557</accession>
<dbReference type="EMBL" id="JBHSXX010000001">
    <property type="protein sequence ID" value="MFC6869842.1"/>
    <property type="molecule type" value="Genomic_DNA"/>
</dbReference>
<keyword evidence="2" id="KW-0489">Methyltransferase</keyword>
<dbReference type="Pfam" id="PF08241">
    <property type="entry name" value="Methyltransf_11"/>
    <property type="match status" value="1"/>
</dbReference>